<proteinExistence type="predicted"/>
<dbReference type="AlphaFoldDB" id="U9TPP2"/>
<sequence>MFMFKTNNNHTFKGNLYTVHIISFYVGTLKFCLARAWLTGSTLNNNSLIIVDIVNNS</sequence>
<dbReference type="HOGENOM" id="CLU_2997619_0_0_1"/>
<evidence type="ECO:0000313" key="1">
    <source>
        <dbReference type="EMBL" id="ESA05316.1"/>
    </source>
</evidence>
<dbReference type="EMBL" id="KI293186">
    <property type="protein sequence ID" value="ESA05316.1"/>
    <property type="molecule type" value="Genomic_DNA"/>
</dbReference>
<accession>U9TPP2</accession>
<name>U9TPP2_RHIID</name>
<organism evidence="1">
    <name type="scientific">Rhizophagus irregularis (strain DAOM 181602 / DAOM 197198 / MUCL 43194)</name>
    <name type="common">Arbuscular mycorrhizal fungus</name>
    <name type="synonym">Glomus intraradices</name>
    <dbReference type="NCBI Taxonomy" id="747089"/>
    <lineage>
        <taxon>Eukaryota</taxon>
        <taxon>Fungi</taxon>
        <taxon>Fungi incertae sedis</taxon>
        <taxon>Mucoromycota</taxon>
        <taxon>Glomeromycotina</taxon>
        <taxon>Glomeromycetes</taxon>
        <taxon>Glomerales</taxon>
        <taxon>Glomeraceae</taxon>
        <taxon>Rhizophagus</taxon>
    </lineage>
</organism>
<protein>
    <submittedName>
        <fullName evidence="1">Uncharacterized protein</fullName>
    </submittedName>
</protein>
<gene>
    <name evidence="1" type="ORF">GLOINDRAFT_35688</name>
</gene>
<reference evidence="1" key="1">
    <citation type="submission" date="2013-07" db="EMBL/GenBank/DDBJ databases">
        <title>The genome of an arbuscular mycorrhizal fungus provides insights into the evolution of the oldest plant symbiosis.</title>
        <authorList>
            <consortium name="DOE Joint Genome Institute"/>
            <person name="Tisserant E."/>
            <person name="Malbreil M."/>
            <person name="Kuo A."/>
            <person name="Kohler A."/>
            <person name="Symeonidi A."/>
            <person name="Balestrini R."/>
            <person name="Charron P."/>
            <person name="Duensing N."/>
            <person name="Frei-dit-Frey N."/>
            <person name="Gianinazzi-Pearson V."/>
            <person name="Gilbert B."/>
            <person name="Handa Y."/>
            <person name="Hijri M."/>
            <person name="Kaul R."/>
            <person name="Kawaguchi M."/>
            <person name="Krajinski F."/>
            <person name="Lammers P."/>
            <person name="Lapierre D."/>
            <person name="Masclaux F.G."/>
            <person name="Murat C."/>
            <person name="Morin E."/>
            <person name="Ndikumana S."/>
            <person name="Pagni M."/>
            <person name="Petitpierre D."/>
            <person name="Requena N."/>
            <person name="Rosikiewicz P."/>
            <person name="Riley R."/>
            <person name="Saito K."/>
            <person name="San Clemente H."/>
            <person name="Shapiro H."/>
            <person name="van Tuinen D."/>
            <person name="Becard G."/>
            <person name="Bonfante P."/>
            <person name="Paszkowski U."/>
            <person name="Shachar-Hill Y."/>
            <person name="Young J.P."/>
            <person name="Sanders I.R."/>
            <person name="Henrissat B."/>
            <person name="Rensing S.A."/>
            <person name="Grigoriev I.V."/>
            <person name="Corradi N."/>
            <person name="Roux C."/>
            <person name="Martin F."/>
        </authorList>
    </citation>
    <scope>NUCLEOTIDE SEQUENCE</scope>
    <source>
        <strain evidence="1">DAOM 197198</strain>
    </source>
</reference>